<dbReference type="Proteomes" id="UP000426328">
    <property type="component" value="Chromosome"/>
</dbReference>
<accession>A0A650CWA0</accession>
<reference evidence="1 4" key="1">
    <citation type="submission" date="2019-10" db="EMBL/GenBank/DDBJ databases">
        <title>Comparative genomics of sulfur disproportionating microorganisms.</title>
        <authorList>
            <person name="Ward L.M."/>
            <person name="Bertran E."/>
            <person name="Johnston D."/>
        </authorList>
    </citation>
    <scope>NUCLEOTIDE SEQUENCE [LARGE SCALE GENOMIC DNA]</scope>
    <source>
        <strain evidence="1 4">DSM 3772</strain>
    </source>
</reference>
<dbReference type="EMBL" id="WHYS01000001">
    <property type="protein sequence ID" value="MQL54324.1"/>
    <property type="molecule type" value="Genomic_DNA"/>
</dbReference>
<reference evidence="2 3" key="2">
    <citation type="submission" date="2019-10" db="EMBL/GenBank/DDBJ databases">
        <title>Genome Sequences from Six Type Strain Members of the Archaeal Family Sulfolobaceae: Acidianus ambivalens, Acidianus infernus, Metallosphaera prunae, Stygiolobus azoricus, Sulfolobus metallicus, and Sulfurisphaera ohwakuensis.</title>
        <authorList>
            <person name="Counts J.A."/>
            <person name="Kelly R.M."/>
        </authorList>
    </citation>
    <scope>NUCLEOTIDE SEQUENCE [LARGE SCALE GENOMIC DNA]</scope>
    <source>
        <strain evidence="2 3">LEI 10</strain>
    </source>
</reference>
<sequence>MIILTDRQLDKKFVRFLLDTGVAKRTSLRYITIYDKYPVIFYSASMIENQNYVELRLKGIIMSKNEGEIELIPPMGVVSRSRIVEEGVKITIDDQFFYIRKKVYASNINITDKILYSGIWIKYPTYIFTMSCKLKGLKFYFSRTSDINNYQTLLSSPDRVINKPFIRILKVQPGVYLLGTY</sequence>
<protein>
    <submittedName>
        <fullName evidence="2">Uncharacterized protein</fullName>
    </submittedName>
</protein>
<dbReference type="Proteomes" id="UP000474054">
    <property type="component" value="Unassembled WGS sequence"/>
</dbReference>
<evidence type="ECO:0000313" key="3">
    <source>
        <dbReference type="Proteomes" id="UP000426328"/>
    </source>
</evidence>
<evidence type="ECO:0000313" key="1">
    <source>
        <dbReference type="EMBL" id="MQL54324.1"/>
    </source>
</evidence>
<dbReference type="GeneID" id="42779923"/>
<organism evidence="2 3">
    <name type="scientific">Acidianus ambivalens</name>
    <name type="common">Desulfurolobus ambivalens</name>
    <dbReference type="NCBI Taxonomy" id="2283"/>
    <lineage>
        <taxon>Archaea</taxon>
        <taxon>Thermoproteota</taxon>
        <taxon>Thermoprotei</taxon>
        <taxon>Sulfolobales</taxon>
        <taxon>Sulfolobaceae</taxon>
        <taxon>Acidianus</taxon>
    </lineage>
</organism>
<dbReference type="AlphaFoldDB" id="A0A650CWA0"/>
<proteinExistence type="predicted"/>
<gene>
    <name evidence="2" type="ORF">D1866_09290</name>
    <name evidence="1" type="ORF">GFB69_00730</name>
</gene>
<keyword evidence="3" id="KW-1185">Reference proteome</keyword>
<dbReference type="RefSeq" id="WP_152939296.1">
    <property type="nucleotide sequence ID" value="NZ_CP045482.1"/>
</dbReference>
<dbReference type="EMBL" id="CP045482">
    <property type="protein sequence ID" value="QGR22151.1"/>
    <property type="molecule type" value="Genomic_DNA"/>
</dbReference>
<dbReference type="KEGG" id="aamb:D1866_09290"/>
<evidence type="ECO:0000313" key="4">
    <source>
        <dbReference type="Proteomes" id="UP000474054"/>
    </source>
</evidence>
<evidence type="ECO:0000313" key="2">
    <source>
        <dbReference type="EMBL" id="QGR22151.1"/>
    </source>
</evidence>
<name>A0A650CWA0_ACIAM</name>